<reference evidence="1" key="1">
    <citation type="submission" date="2014-11" db="EMBL/GenBank/DDBJ databases">
        <authorList>
            <person name="Amaro Gonzalez C."/>
        </authorList>
    </citation>
    <scope>NUCLEOTIDE SEQUENCE</scope>
</reference>
<organism evidence="1">
    <name type="scientific">Anguilla anguilla</name>
    <name type="common">European freshwater eel</name>
    <name type="synonym">Muraena anguilla</name>
    <dbReference type="NCBI Taxonomy" id="7936"/>
    <lineage>
        <taxon>Eukaryota</taxon>
        <taxon>Metazoa</taxon>
        <taxon>Chordata</taxon>
        <taxon>Craniata</taxon>
        <taxon>Vertebrata</taxon>
        <taxon>Euteleostomi</taxon>
        <taxon>Actinopterygii</taxon>
        <taxon>Neopterygii</taxon>
        <taxon>Teleostei</taxon>
        <taxon>Anguilliformes</taxon>
        <taxon>Anguillidae</taxon>
        <taxon>Anguilla</taxon>
    </lineage>
</organism>
<dbReference type="AlphaFoldDB" id="A0A0E9VKH2"/>
<protein>
    <submittedName>
        <fullName evidence="1">Uncharacterized protein</fullName>
    </submittedName>
</protein>
<name>A0A0E9VKH2_ANGAN</name>
<dbReference type="EMBL" id="GBXM01029943">
    <property type="protein sequence ID" value="JAH78634.1"/>
    <property type="molecule type" value="Transcribed_RNA"/>
</dbReference>
<evidence type="ECO:0000313" key="1">
    <source>
        <dbReference type="EMBL" id="JAH78634.1"/>
    </source>
</evidence>
<sequence>MDTEEKSYFMGSFNCVCQCVINNVYNASF</sequence>
<reference evidence="1" key="2">
    <citation type="journal article" date="2015" name="Fish Shellfish Immunol.">
        <title>Early steps in the European eel (Anguilla anguilla)-Vibrio vulnificus interaction in the gills: Role of the RtxA13 toxin.</title>
        <authorList>
            <person name="Callol A."/>
            <person name="Pajuelo D."/>
            <person name="Ebbesson L."/>
            <person name="Teles M."/>
            <person name="MacKenzie S."/>
            <person name="Amaro C."/>
        </authorList>
    </citation>
    <scope>NUCLEOTIDE SEQUENCE</scope>
</reference>
<proteinExistence type="predicted"/>
<accession>A0A0E9VKH2</accession>